<evidence type="ECO:0000313" key="5">
    <source>
        <dbReference type="Proteomes" id="UP000095597"/>
    </source>
</evidence>
<proteinExistence type="predicted"/>
<feature type="transmembrane region" description="Helical" evidence="2">
    <location>
        <begin position="939"/>
        <end position="958"/>
    </location>
</feature>
<keyword evidence="2" id="KW-0472">Membrane</keyword>
<dbReference type="OrthoDB" id="127762at2"/>
<feature type="compositionally biased region" description="Low complexity" evidence="1">
    <location>
        <begin position="889"/>
        <end position="924"/>
    </location>
</feature>
<sequence>MFRKSYWKKRFAPVLAGALVISSLLVPPGHAFAADPVTSEEQTVSPETPEVKDVTDSTDAATTDANLTTPDSVSDSVSDSVAGTSATDASSGKEAAKQDVKETKEVKAADDAVTDPIPDKTPHLVYGDKSLADEDAFVLLIFGDGFTASEQDSFYTNAQNTADYLMDTSPWDEFKDTIKIYALGVVSNESGAKADTAINQEQANADTRDTYFGSSFWSGGMQRLLTISSDGSKKAKQLSDQYLPAADFNVVIVNATTYGGSGGSVCVASLNNESLEMMLHELGHTTAKLSDEYFAGASYAAEMPNMTAESDPAKVRWSRFIGKNGVGVYEYDNGGNGWYRPHQNCKMRFLGKQYAFCEVCKEQIRKTFCQDSNVTKLFFQPYADMFYESDTGKDMREYFILRRGKNEITGDKLGDALTLTYKDADGNVVSGIPNKAGTYTIEATFAGDSTYEKCSQTAAYTIELPDLITLDVPSKVYDGKPADLNYTVNYDKDYTVKAHYKGTVPYAAEITYNYDSDDAPITPGRYKVTLTAYDKATGTAISSKTKDYEITFKSTTLQNNDTADYPGAMPYYNNKTIVFSGEGYTAGEQSQFEDVAKDFVKYFRSTEPFKEADTYFNYHTVETVSNESGIGQKAKDTYYKLTYDKNGKIVPTDESTAGAMYIGNNIITSYYKATIVIVNDKNVKTGTTFKNKRFTIYTTADEAGMQFAANELRNYFTNHEEGYTPSTDAEKDAERTEFLKALYYTWYGSDYAPVLSRAYDETFTENGSPIDLAPYFHTYVLGKEVEGVAYKMTYYADDNGAVGEELSEVPSKAGTYHAKAELVMDDVSAYGEPCKKVTLDGETYSLPLARGWTTYTIQAKDDPENPKPENPDPENPDKPDPGTPDDPKNPGSDNPGQNLKPNQNLNNNKNTTKNININKSTNGKAANKAAARTGDQSPVWMYTLLSLAALAVIAAVICKRRFRR</sequence>
<feature type="compositionally biased region" description="Basic and acidic residues" evidence="1">
    <location>
        <begin position="94"/>
        <end position="110"/>
    </location>
</feature>
<dbReference type="RefSeq" id="WP_055215214.1">
    <property type="nucleotide sequence ID" value="NZ_CAXVIO010000009.1"/>
</dbReference>
<dbReference type="Pfam" id="PF09471">
    <property type="entry name" value="Peptidase_M64"/>
    <property type="match status" value="2"/>
</dbReference>
<feature type="region of interest" description="Disordered" evidence="1">
    <location>
        <begin position="858"/>
        <end position="933"/>
    </location>
</feature>
<evidence type="ECO:0000313" key="4">
    <source>
        <dbReference type="EMBL" id="CUN24315.1"/>
    </source>
</evidence>
<evidence type="ECO:0000256" key="2">
    <source>
        <dbReference type="SAM" id="Phobius"/>
    </source>
</evidence>
<dbReference type="GO" id="GO:0008237">
    <property type="term" value="F:metallopeptidase activity"/>
    <property type="evidence" value="ECO:0007669"/>
    <property type="project" value="InterPro"/>
</dbReference>
<dbReference type="EMBL" id="CYXO01000023">
    <property type="protein sequence ID" value="CUN24315.1"/>
    <property type="molecule type" value="Genomic_DNA"/>
</dbReference>
<evidence type="ECO:0000256" key="3">
    <source>
        <dbReference type="SAM" id="SignalP"/>
    </source>
</evidence>
<feature type="compositionally biased region" description="Low complexity" evidence="1">
    <location>
        <begin position="57"/>
        <end position="81"/>
    </location>
</feature>
<keyword evidence="2" id="KW-1133">Transmembrane helix</keyword>
<feature type="region of interest" description="Disordered" evidence="1">
    <location>
        <begin position="36"/>
        <end position="115"/>
    </location>
</feature>
<feature type="signal peptide" evidence="3">
    <location>
        <begin position="1"/>
        <end position="33"/>
    </location>
</feature>
<dbReference type="Proteomes" id="UP000095597">
    <property type="component" value="Unassembled WGS sequence"/>
</dbReference>
<protein>
    <submittedName>
        <fullName evidence="4">IgA Peptidase M64</fullName>
    </submittedName>
</protein>
<name>A0A173VDQ3_9FIRM</name>
<gene>
    <name evidence="4" type="ORF">ERS852573_02790</name>
</gene>
<organism evidence="4 5">
    <name type="scientific">Dorea longicatena</name>
    <dbReference type="NCBI Taxonomy" id="88431"/>
    <lineage>
        <taxon>Bacteria</taxon>
        <taxon>Bacillati</taxon>
        <taxon>Bacillota</taxon>
        <taxon>Clostridia</taxon>
        <taxon>Lachnospirales</taxon>
        <taxon>Lachnospiraceae</taxon>
        <taxon>Dorea</taxon>
    </lineage>
</organism>
<reference evidence="4 5" key="1">
    <citation type="submission" date="2015-09" db="EMBL/GenBank/DDBJ databases">
        <authorList>
            <consortium name="Pathogen Informatics"/>
        </authorList>
    </citation>
    <scope>NUCLEOTIDE SEQUENCE [LARGE SCALE GENOMIC DNA]</scope>
    <source>
        <strain evidence="4 5">2789STDY5834961</strain>
    </source>
</reference>
<dbReference type="AlphaFoldDB" id="A0A173VDQ3"/>
<dbReference type="InterPro" id="IPR019026">
    <property type="entry name" value="Peptidase_M64_IgA"/>
</dbReference>
<feature type="compositionally biased region" description="Basic and acidic residues" evidence="1">
    <location>
        <begin position="859"/>
        <end position="888"/>
    </location>
</feature>
<keyword evidence="3" id="KW-0732">Signal</keyword>
<dbReference type="InterPro" id="IPR024079">
    <property type="entry name" value="MetalloPept_cat_dom_sf"/>
</dbReference>
<accession>A0A173VDQ3</accession>
<dbReference type="Gene3D" id="3.40.390.10">
    <property type="entry name" value="Collagenase (Catalytic Domain)"/>
    <property type="match status" value="2"/>
</dbReference>
<evidence type="ECO:0000256" key="1">
    <source>
        <dbReference type="SAM" id="MobiDB-lite"/>
    </source>
</evidence>
<feature type="chain" id="PRO_5008013775" evidence="3">
    <location>
        <begin position="34"/>
        <end position="964"/>
    </location>
</feature>
<keyword evidence="2" id="KW-0812">Transmembrane</keyword>